<gene>
    <name evidence="3" type="ORF">OBE_17609</name>
</gene>
<sequence length="206" mass="22582">RPGIYINTVQLVITLINILMGAFYLNIWLQTIDKGLHVINVGGMSLENVPTGVLSGIATVLSFIAMIYILLTFGVLIPRKMASRQPEKWAYACIDPIYIITRLLAPLTGLVNLTAKGILFLFGVRNNTDENDVTEEEIINMVQEGHEQGVIQASEAEMISNIFEYGDKEAQDIMTHRGSIVAIDGETKLKDAIASMLGARTAVTCV</sequence>
<comment type="caution">
    <text evidence="3">The sequence shown here is derived from an EMBL/GenBank/DDBJ whole genome shotgun (WGS) entry which is preliminary data.</text>
</comment>
<accession>K1S9N9</accession>
<dbReference type="Gene3D" id="3.90.1280.20">
    <property type="match status" value="1"/>
</dbReference>
<feature type="transmembrane region" description="Helical" evidence="1">
    <location>
        <begin position="12"/>
        <end position="32"/>
    </location>
</feature>
<evidence type="ECO:0000256" key="1">
    <source>
        <dbReference type="SAM" id="Phobius"/>
    </source>
</evidence>
<proteinExistence type="predicted"/>
<dbReference type="AlphaFoldDB" id="K1S9N9"/>
<reference evidence="3" key="1">
    <citation type="journal article" date="2013" name="Environ. Microbiol.">
        <title>Microbiota from the distal guts of lean and obese adolescents exhibit partial functional redundancy besides clear differences in community structure.</title>
        <authorList>
            <person name="Ferrer M."/>
            <person name="Ruiz A."/>
            <person name="Lanza F."/>
            <person name="Haange S.B."/>
            <person name="Oberbach A."/>
            <person name="Till H."/>
            <person name="Bargiela R."/>
            <person name="Campoy C."/>
            <person name="Segura M.T."/>
            <person name="Richter M."/>
            <person name="von Bergen M."/>
            <person name="Seifert J."/>
            <person name="Suarez A."/>
        </authorList>
    </citation>
    <scope>NUCLEOTIDE SEQUENCE</scope>
</reference>
<evidence type="ECO:0000259" key="2">
    <source>
        <dbReference type="Pfam" id="PF01595"/>
    </source>
</evidence>
<feature type="non-terminal residue" evidence="3">
    <location>
        <position position="1"/>
    </location>
</feature>
<organism evidence="3">
    <name type="scientific">human gut metagenome</name>
    <dbReference type="NCBI Taxonomy" id="408170"/>
    <lineage>
        <taxon>unclassified sequences</taxon>
        <taxon>metagenomes</taxon>
        <taxon>organismal metagenomes</taxon>
    </lineage>
</organism>
<protein>
    <submittedName>
        <fullName evidence="3">Membrane protein containing DUF21</fullName>
    </submittedName>
</protein>
<dbReference type="InterPro" id="IPR046342">
    <property type="entry name" value="CBS_dom_sf"/>
</dbReference>
<evidence type="ECO:0000313" key="3">
    <source>
        <dbReference type="EMBL" id="EKC44191.1"/>
    </source>
</evidence>
<dbReference type="Pfam" id="PF01595">
    <property type="entry name" value="CNNM"/>
    <property type="match status" value="1"/>
</dbReference>
<dbReference type="EMBL" id="AJWZ01011752">
    <property type="protein sequence ID" value="EKC44191.1"/>
    <property type="molecule type" value="Genomic_DNA"/>
</dbReference>
<dbReference type="InterPro" id="IPR051676">
    <property type="entry name" value="UPF0053_domain"/>
</dbReference>
<feature type="transmembrane region" description="Helical" evidence="1">
    <location>
        <begin position="52"/>
        <end position="77"/>
    </location>
</feature>
<dbReference type="InterPro" id="IPR002550">
    <property type="entry name" value="CNNM"/>
</dbReference>
<dbReference type="PANTHER" id="PTHR43099">
    <property type="entry name" value="UPF0053 PROTEIN YRKA"/>
    <property type="match status" value="1"/>
</dbReference>
<keyword evidence="1" id="KW-1133">Transmembrane helix</keyword>
<feature type="domain" description="CNNM transmembrane" evidence="2">
    <location>
        <begin position="2"/>
        <end position="155"/>
    </location>
</feature>
<name>K1S9N9_9ZZZZ</name>
<keyword evidence="1" id="KW-0812">Transmembrane</keyword>
<dbReference type="PANTHER" id="PTHR43099:SF5">
    <property type="entry name" value="HLYC_CORC FAMILY TRANSPORTER"/>
    <property type="match status" value="1"/>
</dbReference>
<dbReference type="Gene3D" id="3.10.580.10">
    <property type="entry name" value="CBS-domain"/>
    <property type="match status" value="1"/>
</dbReference>
<keyword evidence="1" id="KW-0472">Membrane</keyword>